<evidence type="ECO:0000313" key="7">
    <source>
        <dbReference type="Proteomes" id="UP000520767"/>
    </source>
</evidence>
<keyword evidence="1 4" id="KW-0028">Amino-acid biosynthesis</keyword>
<dbReference type="InterPro" id="IPR000534">
    <property type="entry name" value="Semialdehyde_DH_NAD-bd"/>
</dbReference>
<dbReference type="PANTHER" id="PTHR32338">
    <property type="entry name" value="N-ACETYL-GAMMA-GLUTAMYL-PHOSPHATE REDUCTASE, CHLOROPLASTIC-RELATED-RELATED"/>
    <property type="match status" value="1"/>
</dbReference>
<name>A0A7W7Q1I8_9PSEU</name>
<dbReference type="Pfam" id="PF01118">
    <property type="entry name" value="Semialdhyde_dh"/>
    <property type="match status" value="1"/>
</dbReference>
<dbReference type="UniPathway" id="UPA00068">
    <property type="reaction ID" value="UER00108"/>
</dbReference>
<organism evidence="6 7">
    <name type="scientific">Actinophytocola algeriensis</name>
    <dbReference type="NCBI Taxonomy" id="1768010"/>
    <lineage>
        <taxon>Bacteria</taxon>
        <taxon>Bacillati</taxon>
        <taxon>Actinomycetota</taxon>
        <taxon>Actinomycetes</taxon>
        <taxon>Pseudonocardiales</taxon>
        <taxon>Pseudonocardiaceae</taxon>
    </lineage>
</organism>
<dbReference type="Pfam" id="PF22698">
    <property type="entry name" value="Semialdhyde_dhC_1"/>
    <property type="match status" value="1"/>
</dbReference>
<feature type="active site" evidence="4">
    <location>
        <position position="146"/>
    </location>
</feature>
<comment type="similarity">
    <text evidence="4">Belongs to the NAGSA dehydrogenase family. Type 1 subfamily.</text>
</comment>
<dbReference type="GO" id="GO:0005737">
    <property type="term" value="C:cytoplasm"/>
    <property type="evidence" value="ECO:0007669"/>
    <property type="project" value="UniProtKB-SubCell"/>
</dbReference>
<keyword evidence="7" id="KW-1185">Reference proteome</keyword>
<evidence type="ECO:0000259" key="5">
    <source>
        <dbReference type="SMART" id="SM00859"/>
    </source>
</evidence>
<dbReference type="HAMAP" id="MF_00150">
    <property type="entry name" value="ArgC_type1"/>
    <property type="match status" value="1"/>
</dbReference>
<gene>
    <name evidence="4" type="primary">argC</name>
    <name evidence="6" type="ORF">FHR82_001517</name>
</gene>
<comment type="function">
    <text evidence="4">Catalyzes the NADPH-dependent reduction of N-acetyl-5-glutamyl phosphate to yield N-acetyl-L-glutamate 5-semialdehyde.</text>
</comment>
<comment type="caution">
    <text evidence="6">The sequence shown here is derived from an EMBL/GenBank/DDBJ whole genome shotgun (WGS) entry which is preliminary data.</text>
</comment>
<dbReference type="GO" id="GO:0070401">
    <property type="term" value="F:NADP+ binding"/>
    <property type="evidence" value="ECO:0007669"/>
    <property type="project" value="InterPro"/>
</dbReference>
<dbReference type="NCBIfam" id="TIGR01850">
    <property type="entry name" value="argC"/>
    <property type="match status" value="1"/>
</dbReference>
<dbReference type="EMBL" id="JACHJQ010000002">
    <property type="protein sequence ID" value="MBB4905300.1"/>
    <property type="molecule type" value="Genomic_DNA"/>
</dbReference>
<dbReference type="RefSeq" id="WP_184809562.1">
    <property type="nucleotide sequence ID" value="NZ_JACHJQ010000002.1"/>
</dbReference>
<comment type="pathway">
    <text evidence="4">Amino-acid biosynthesis; L-arginine biosynthesis; N(2)-acetyl-L-ornithine from L-glutamate: step 3/4.</text>
</comment>
<dbReference type="SUPFAM" id="SSF51735">
    <property type="entry name" value="NAD(P)-binding Rossmann-fold domains"/>
    <property type="match status" value="1"/>
</dbReference>
<dbReference type="Gene3D" id="3.40.50.720">
    <property type="entry name" value="NAD(P)-binding Rossmann-like Domain"/>
    <property type="match status" value="1"/>
</dbReference>
<proteinExistence type="inferred from homology"/>
<protein>
    <recommendedName>
        <fullName evidence="4">N-acetyl-gamma-glutamyl-phosphate reductase</fullName>
        <shortName evidence="4">AGPR</shortName>
        <ecNumber evidence="4">1.2.1.38</ecNumber>
    </recommendedName>
    <alternativeName>
        <fullName evidence="4">N-acetyl-glutamate semialdehyde dehydrogenase</fullName>
        <shortName evidence="4">NAGSA dehydrogenase</shortName>
    </alternativeName>
</protein>
<evidence type="ECO:0000256" key="4">
    <source>
        <dbReference type="HAMAP-Rule" id="MF_00150"/>
    </source>
</evidence>
<feature type="domain" description="Semialdehyde dehydrogenase NAD-binding" evidence="5">
    <location>
        <begin position="2"/>
        <end position="138"/>
    </location>
</feature>
<dbReference type="SUPFAM" id="SSF55347">
    <property type="entry name" value="Glyceraldehyde-3-phosphate dehydrogenase-like, C-terminal domain"/>
    <property type="match status" value="1"/>
</dbReference>
<dbReference type="CDD" id="cd23939">
    <property type="entry name" value="AGPR_1_C_LysY"/>
    <property type="match status" value="1"/>
</dbReference>
<dbReference type="Proteomes" id="UP000520767">
    <property type="component" value="Unassembled WGS sequence"/>
</dbReference>
<evidence type="ECO:0000256" key="1">
    <source>
        <dbReference type="ARBA" id="ARBA00022605"/>
    </source>
</evidence>
<dbReference type="AlphaFoldDB" id="A0A7W7Q1I8"/>
<dbReference type="GO" id="GO:0006526">
    <property type="term" value="P:L-arginine biosynthetic process"/>
    <property type="evidence" value="ECO:0007669"/>
    <property type="project" value="UniProtKB-UniRule"/>
</dbReference>
<dbReference type="Gene3D" id="3.30.360.10">
    <property type="entry name" value="Dihydrodipicolinate Reductase, domain 2"/>
    <property type="match status" value="1"/>
</dbReference>
<keyword evidence="2 4" id="KW-0521">NADP</keyword>
<dbReference type="InterPro" id="IPR036291">
    <property type="entry name" value="NAD(P)-bd_dom_sf"/>
</dbReference>
<comment type="catalytic activity">
    <reaction evidence="4">
        <text>N-acetyl-L-glutamate 5-semialdehyde + phosphate + NADP(+) = N-acetyl-L-glutamyl 5-phosphate + NADPH + H(+)</text>
        <dbReference type="Rhea" id="RHEA:21588"/>
        <dbReference type="ChEBI" id="CHEBI:15378"/>
        <dbReference type="ChEBI" id="CHEBI:29123"/>
        <dbReference type="ChEBI" id="CHEBI:43474"/>
        <dbReference type="ChEBI" id="CHEBI:57783"/>
        <dbReference type="ChEBI" id="CHEBI:57936"/>
        <dbReference type="ChEBI" id="CHEBI:58349"/>
        <dbReference type="EC" id="1.2.1.38"/>
    </reaction>
</comment>
<dbReference type="SMART" id="SM00859">
    <property type="entry name" value="Semialdhyde_dh"/>
    <property type="match status" value="1"/>
</dbReference>
<evidence type="ECO:0000256" key="3">
    <source>
        <dbReference type="ARBA" id="ARBA00023002"/>
    </source>
</evidence>
<dbReference type="InterPro" id="IPR058924">
    <property type="entry name" value="AGPR_dimerisation_dom"/>
</dbReference>
<accession>A0A7W7Q1I8</accession>
<comment type="subcellular location">
    <subcellularLocation>
        <location evidence="4">Cytoplasm</location>
    </subcellularLocation>
</comment>
<keyword evidence="4" id="KW-0055">Arginine biosynthesis</keyword>
<reference evidence="6 7" key="1">
    <citation type="submission" date="2020-08" db="EMBL/GenBank/DDBJ databases">
        <title>Genomic Encyclopedia of Type Strains, Phase III (KMG-III): the genomes of soil and plant-associated and newly described type strains.</title>
        <authorList>
            <person name="Whitman W."/>
        </authorList>
    </citation>
    <scope>NUCLEOTIDE SEQUENCE [LARGE SCALE GENOMIC DNA]</scope>
    <source>
        <strain evidence="6 7">CECT 8960</strain>
    </source>
</reference>
<dbReference type="PANTHER" id="PTHR32338:SF11">
    <property type="entry name" value="[LYSW]-L-2-AMINOADIPATE_[LYSW]-L-GLUTAMATE PHOSPHATE REDUCTASE-RELATED"/>
    <property type="match status" value="1"/>
</dbReference>
<evidence type="ECO:0000256" key="2">
    <source>
        <dbReference type="ARBA" id="ARBA00022857"/>
    </source>
</evidence>
<dbReference type="GO" id="GO:0003942">
    <property type="term" value="F:N-acetyl-gamma-glutamyl-phosphate reductase activity"/>
    <property type="evidence" value="ECO:0007669"/>
    <property type="project" value="UniProtKB-UniRule"/>
</dbReference>
<dbReference type="InterPro" id="IPR050085">
    <property type="entry name" value="AGPR"/>
</dbReference>
<dbReference type="GO" id="GO:0051287">
    <property type="term" value="F:NAD binding"/>
    <property type="evidence" value="ECO:0007669"/>
    <property type="project" value="InterPro"/>
</dbReference>
<evidence type="ECO:0000313" key="6">
    <source>
        <dbReference type="EMBL" id="MBB4905300.1"/>
    </source>
</evidence>
<dbReference type="InterPro" id="IPR000706">
    <property type="entry name" value="AGPR_type-1"/>
</dbReference>
<keyword evidence="3 4" id="KW-0560">Oxidoreductase</keyword>
<dbReference type="EC" id="1.2.1.38" evidence="4"/>
<keyword evidence="4" id="KW-0963">Cytoplasm</keyword>
<sequence length="340" mass="36811">MRATVVGGSGYIGGELVRLLLGHPEVELAYVTSTRYAGRPLRTAHPNLRGRTNLTFTQDDEVGETDVVFLAVPHGAAMKEIDRWSALAPRIVDLSADHRIHSTDLRERYYPGGVPDQEWLARFRTGIPELHRDDLRDATHIAVAGCMANAAILALHPLAAAGLVAGTTLVDARTGSSGGGRVPDEGSHHPERSGVLRMAKPHGHRHMAEIIQACGVPVYMSVTAVEAVRGVQVVCHVMLRNPTTERDVWAVYRDAYRHEPFVRLVRERSALHRMPEPKLLSGTNFCDIGLSLDEGGEHLVVVAAIDNLVKGGAGNAVQCLNIAAGWDETSGLDFIGLHPV</sequence>